<evidence type="ECO:0000256" key="3">
    <source>
        <dbReference type="ARBA" id="ARBA00022729"/>
    </source>
</evidence>
<dbReference type="GO" id="GO:0006865">
    <property type="term" value="P:amino acid transport"/>
    <property type="evidence" value="ECO:0007669"/>
    <property type="project" value="UniProtKB-KW"/>
</dbReference>
<evidence type="ECO:0000256" key="5">
    <source>
        <dbReference type="SAM" id="SignalP"/>
    </source>
</evidence>
<dbReference type="Gene3D" id="3.40.50.2300">
    <property type="match status" value="2"/>
</dbReference>
<dbReference type="Proteomes" id="UP000535406">
    <property type="component" value="Unassembled WGS sequence"/>
</dbReference>
<dbReference type="PANTHER" id="PTHR30483">
    <property type="entry name" value="LEUCINE-SPECIFIC-BINDING PROTEIN"/>
    <property type="match status" value="1"/>
</dbReference>
<accession>A0A7W7YXH0</accession>
<comment type="similarity">
    <text evidence="1">Belongs to the leucine-binding protein family.</text>
</comment>
<evidence type="ECO:0000256" key="2">
    <source>
        <dbReference type="ARBA" id="ARBA00022448"/>
    </source>
</evidence>
<keyword evidence="3 5" id="KW-0732">Signal</keyword>
<reference evidence="7 8" key="1">
    <citation type="submission" date="2020-08" db="EMBL/GenBank/DDBJ databases">
        <title>Genomic Encyclopedia of Type Strains, Phase IV (KMG-IV): sequencing the most valuable type-strain genomes for metagenomic binning, comparative biology and taxonomic classification.</title>
        <authorList>
            <person name="Goeker M."/>
        </authorList>
    </citation>
    <scope>NUCLEOTIDE SEQUENCE [LARGE SCALE GENOMIC DNA]</scope>
    <source>
        <strain evidence="7 8">DSM 21319</strain>
    </source>
</reference>
<evidence type="ECO:0000256" key="1">
    <source>
        <dbReference type="ARBA" id="ARBA00010062"/>
    </source>
</evidence>
<evidence type="ECO:0000313" key="8">
    <source>
        <dbReference type="Proteomes" id="UP000535406"/>
    </source>
</evidence>
<dbReference type="EMBL" id="JACHIK010000014">
    <property type="protein sequence ID" value="MBB5044153.1"/>
    <property type="molecule type" value="Genomic_DNA"/>
</dbReference>
<feature type="chain" id="PRO_5030774405" evidence="5">
    <location>
        <begin position="26"/>
        <end position="391"/>
    </location>
</feature>
<keyword evidence="8" id="KW-1185">Reference proteome</keyword>
<protein>
    <submittedName>
        <fullName evidence="7">Branched-chain amino acid transport system substrate-binding protein</fullName>
    </submittedName>
</protein>
<keyword evidence="2" id="KW-0813">Transport</keyword>
<dbReference type="PANTHER" id="PTHR30483:SF6">
    <property type="entry name" value="PERIPLASMIC BINDING PROTEIN OF ABC TRANSPORTER FOR NATURAL AMINO ACIDS"/>
    <property type="match status" value="1"/>
</dbReference>
<dbReference type="CDD" id="cd20013">
    <property type="entry name" value="PBP1_RPA0985_benzoate-like"/>
    <property type="match status" value="1"/>
</dbReference>
<comment type="caution">
    <text evidence="7">The sequence shown here is derived from an EMBL/GenBank/DDBJ whole genome shotgun (WGS) entry which is preliminary data.</text>
</comment>
<dbReference type="InterPro" id="IPR000709">
    <property type="entry name" value="Leu_Ile_Val-bd"/>
</dbReference>
<name>A0A7W7YXH0_9HYPH</name>
<gene>
    <name evidence="7" type="ORF">HNQ66_003572</name>
</gene>
<feature type="domain" description="Leucine-binding protein" evidence="6">
    <location>
        <begin position="29"/>
        <end position="366"/>
    </location>
</feature>
<evidence type="ECO:0000313" key="7">
    <source>
        <dbReference type="EMBL" id="MBB5044153.1"/>
    </source>
</evidence>
<dbReference type="RefSeq" id="WP_184145506.1">
    <property type="nucleotide sequence ID" value="NZ_JACHIK010000014.1"/>
</dbReference>
<dbReference type="InterPro" id="IPR028081">
    <property type="entry name" value="Leu-bd"/>
</dbReference>
<sequence>MRLKAFAMGGIAAIALIAATGAGLAADAVKVGVVIPLTGGFQSNGRQISAALKTFVATHGETAGGKQVEFIVKDDASTPDNALRLAQELVTKDHVSVLAGFGNTPTALSVAQLSKRARVPQVVMVAATSAIMDASPYMLRTSWTIPQMANIIGEWAAKNGTKKFVTIVSDYGPGADAEVWFKKALEANGGTVTAQLKVPLANPDFAPFLQRAADEKPEALFVFVPTGAGAAFMKQFVERGLDKSGIKVIAAADVTDDDLVNNMGDPAIGVITGGPYSASHDSPENKAFVEAFKKENDGMRPNMVAVAAYDALDLIYKTLDKTGGDATGDVFVEAAKGMKLDSPRGPISIDPETRDIVQNIYMRKVERVNGELYNTEFETIEAVKDPAHAAK</sequence>
<dbReference type="AlphaFoldDB" id="A0A7W7YXH0"/>
<keyword evidence="4" id="KW-0029">Amino-acid transport</keyword>
<dbReference type="InterPro" id="IPR051010">
    <property type="entry name" value="BCAA_transport"/>
</dbReference>
<dbReference type="SUPFAM" id="SSF53822">
    <property type="entry name" value="Periplasmic binding protein-like I"/>
    <property type="match status" value="1"/>
</dbReference>
<dbReference type="PRINTS" id="PR00337">
    <property type="entry name" value="LEUILEVALBP"/>
</dbReference>
<dbReference type="InterPro" id="IPR028082">
    <property type="entry name" value="Peripla_BP_I"/>
</dbReference>
<proteinExistence type="inferred from homology"/>
<evidence type="ECO:0000256" key="4">
    <source>
        <dbReference type="ARBA" id="ARBA00022970"/>
    </source>
</evidence>
<feature type="signal peptide" evidence="5">
    <location>
        <begin position="1"/>
        <end position="25"/>
    </location>
</feature>
<evidence type="ECO:0000259" key="6">
    <source>
        <dbReference type="Pfam" id="PF13458"/>
    </source>
</evidence>
<organism evidence="7 8">
    <name type="scientific">Shinella fusca</name>
    <dbReference type="NCBI Taxonomy" id="544480"/>
    <lineage>
        <taxon>Bacteria</taxon>
        <taxon>Pseudomonadati</taxon>
        <taxon>Pseudomonadota</taxon>
        <taxon>Alphaproteobacteria</taxon>
        <taxon>Hyphomicrobiales</taxon>
        <taxon>Rhizobiaceae</taxon>
        <taxon>Shinella</taxon>
    </lineage>
</organism>
<dbReference type="Pfam" id="PF13458">
    <property type="entry name" value="Peripla_BP_6"/>
    <property type="match status" value="1"/>
</dbReference>